<keyword evidence="9 17" id="KW-0547">Nucleotide-binding</keyword>
<evidence type="ECO:0000256" key="2">
    <source>
        <dbReference type="ARBA" id="ARBA00004496"/>
    </source>
</evidence>
<keyword evidence="17 18" id="KW-0132">Cell division</keyword>
<evidence type="ECO:0000256" key="11">
    <source>
        <dbReference type="ARBA" id="ARBA00022960"/>
    </source>
</evidence>
<organism evidence="21 22">
    <name type="scientific">Candidatus Faeciplasma pullistercoris</name>
    <dbReference type="NCBI Taxonomy" id="2840800"/>
    <lineage>
        <taxon>Bacteria</taxon>
        <taxon>Bacillati</taxon>
        <taxon>Bacillota</taxon>
        <taxon>Clostridia</taxon>
        <taxon>Eubacteriales</taxon>
        <taxon>Oscillospiraceae</taxon>
        <taxon>Oscillospiraceae incertae sedis</taxon>
        <taxon>Candidatus Faeciplasma</taxon>
    </lineage>
</organism>
<name>A0A9D1KK27_9FIRM</name>
<dbReference type="InterPro" id="IPR036615">
    <property type="entry name" value="Mur_ligase_C_dom_sf"/>
</dbReference>
<evidence type="ECO:0000313" key="21">
    <source>
        <dbReference type="EMBL" id="HIT59484.1"/>
    </source>
</evidence>
<evidence type="ECO:0000256" key="10">
    <source>
        <dbReference type="ARBA" id="ARBA00022840"/>
    </source>
</evidence>
<protein>
    <recommendedName>
        <fullName evidence="6 17">UDP-N-acetylmuramoylalanine--D-glutamate ligase</fullName>
        <ecNumber evidence="5 17">6.3.2.9</ecNumber>
    </recommendedName>
    <alternativeName>
        <fullName evidence="15 17">D-glutamic acid-adding enzyme</fullName>
    </alternativeName>
    <alternativeName>
        <fullName evidence="14 17">UDP-N-acetylmuramoyl-L-alanyl-D-glutamate synthetase</fullName>
    </alternativeName>
</protein>
<dbReference type="AlphaFoldDB" id="A0A9D1KK27"/>
<dbReference type="GO" id="GO:0009252">
    <property type="term" value="P:peptidoglycan biosynthetic process"/>
    <property type="evidence" value="ECO:0007669"/>
    <property type="project" value="UniProtKB-UniRule"/>
</dbReference>
<comment type="catalytic activity">
    <reaction evidence="16 17 18">
        <text>UDP-N-acetyl-alpha-D-muramoyl-L-alanine + D-glutamate + ATP = UDP-N-acetyl-alpha-D-muramoyl-L-alanyl-D-glutamate + ADP + phosphate + H(+)</text>
        <dbReference type="Rhea" id="RHEA:16429"/>
        <dbReference type="ChEBI" id="CHEBI:15378"/>
        <dbReference type="ChEBI" id="CHEBI:29986"/>
        <dbReference type="ChEBI" id="CHEBI:30616"/>
        <dbReference type="ChEBI" id="CHEBI:43474"/>
        <dbReference type="ChEBI" id="CHEBI:83898"/>
        <dbReference type="ChEBI" id="CHEBI:83900"/>
        <dbReference type="ChEBI" id="CHEBI:456216"/>
        <dbReference type="EC" id="6.3.2.9"/>
    </reaction>
</comment>
<comment type="caution">
    <text evidence="21">The sequence shown here is derived from an EMBL/GenBank/DDBJ whole genome shotgun (WGS) entry which is preliminary data.</text>
</comment>
<dbReference type="GO" id="GO:0005524">
    <property type="term" value="F:ATP binding"/>
    <property type="evidence" value="ECO:0007669"/>
    <property type="project" value="UniProtKB-UniRule"/>
</dbReference>
<keyword evidence="17 18" id="KW-0131">Cell cycle</keyword>
<feature type="binding site" evidence="17">
    <location>
        <begin position="124"/>
        <end position="130"/>
    </location>
    <ligand>
        <name>ATP</name>
        <dbReference type="ChEBI" id="CHEBI:30616"/>
    </ligand>
</feature>
<evidence type="ECO:0000256" key="13">
    <source>
        <dbReference type="ARBA" id="ARBA00023316"/>
    </source>
</evidence>
<dbReference type="GO" id="GO:0071555">
    <property type="term" value="P:cell wall organization"/>
    <property type="evidence" value="ECO:0007669"/>
    <property type="project" value="UniProtKB-KW"/>
</dbReference>
<evidence type="ECO:0000256" key="12">
    <source>
        <dbReference type="ARBA" id="ARBA00022984"/>
    </source>
</evidence>
<dbReference type="Pfam" id="PF08245">
    <property type="entry name" value="Mur_ligase_M"/>
    <property type="match status" value="1"/>
</dbReference>
<dbReference type="GO" id="GO:0008764">
    <property type="term" value="F:UDP-N-acetylmuramoylalanine-D-glutamate ligase activity"/>
    <property type="evidence" value="ECO:0007669"/>
    <property type="project" value="UniProtKB-UniRule"/>
</dbReference>
<feature type="domain" description="Mur ligase C-terminal" evidence="19">
    <location>
        <begin position="321"/>
        <end position="440"/>
    </location>
</feature>
<dbReference type="InterPro" id="IPR005762">
    <property type="entry name" value="MurD"/>
</dbReference>
<keyword evidence="7 17" id="KW-0963">Cytoplasm</keyword>
<reference evidence="21" key="1">
    <citation type="submission" date="2020-10" db="EMBL/GenBank/DDBJ databases">
        <authorList>
            <person name="Gilroy R."/>
        </authorList>
    </citation>
    <scope>NUCLEOTIDE SEQUENCE</scope>
    <source>
        <strain evidence="21">CHK33-4379</strain>
    </source>
</reference>
<dbReference type="EMBL" id="DVLL01000023">
    <property type="protein sequence ID" value="HIT59484.1"/>
    <property type="molecule type" value="Genomic_DNA"/>
</dbReference>
<gene>
    <name evidence="17" type="primary">murD</name>
    <name evidence="21" type="ORF">IAC39_07235</name>
</gene>
<evidence type="ECO:0000313" key="22">
    <source>
        <dbReference type="Proteomes" id="UP000824136"/>
    </source>
</evidence>
<comment type="function">
    <text evidence="1 17 18">Cell wall formation. Catalyzes the addition of glutamate to the nucleotide precursor UDP-N-acetylmuramoyl-L-alanine (UMA).</text>
</comment>
<evidence type="ECO:0000256" key="9">
    <source>
        <dbReference type="ARBA" id="ARBA00022741"/>
    </source>
</evidence>
<dbReference type="Gene3D" id="3.90.190.20">
    <property type="entry name" value="Mur ligase, C-terminal domain"/>
    <property type="match status" value="1"/>
</dbReference>
<evidence type="ECO:0000256" key="5">
    <source>
        <dbReference type="ARBA" id="ARBA00012212"/>
    </source>
</evidence>
<keyword evidence="12 17" id="KW-0573">Peptidoglycan synthesis</keyword>
<feature type="domain" description="Mur ligase central" evidence="20">
    <location>
        <begin position="122"/>
        <end position="299"/>
    </location>
</feature>
<evidence type="ECO:0000256" key="17">
    <source>
        <dbReference type="HAMAP-Rule" id="MF_00639"/>
    </source>
</evidence>
<dbReference type="HAMAP" id="MF_00639">
    <property type="entry name" value="MurD"/>
    <property type="match status" value="1"/>
</dbReference>
<comment type="pathway">
    <text evidence="3 17 18">Cell wall biogenesis; peptidoglycan biosynthesis.</text>
</comment>
<proteinExistence type="inferred from homology"/>
<keyword evidence="11 17" id="KW-0133">Cell shape</keyword>
<dbReference type="GO" id="GO:0051301">
    <property type="term" value="P:cell division"/>
    <property type="evidence" value="ECO:0007669"/>
    <property type="project" value="UniProtKB-KW"/>
</dbReference>
<evidence type="ECO:0000259" key="20">
    <source>
        <dbReference type="Pfam" id="PF08245"/>
    </source>
</evidence>
<evidence type="ECO:0000256" key="4">
    <source>
        <dbReference type="ARBA" id="ARBA00010416"/>
    </source>
</evidence>
<evidence type="ECO:0000256" key="16">
    <source>
        <dbReference type="ARBA" id="ARBA00047632"/>
    </source>
</evidence>
<sequence>MNKTQRFFESMRDSKVAFIGTGVSHIELIRLFLRKGIDVTVLDKKDRSVFDDELYEEFSSKGAKFILGESYLDSLNDYDVVYRTPGMYYNNPKLVEARKNGVIVTSEMESFFELCPCKIYAVTGSDGKTTTTTIISEFLKAEGYTVWLGGNIGKALFPRIESISETDVAVVELSSFQLMSMRESPDVAVITNIAPNHLDVHSGMEEYIASKCNILDHQNAFSRSVLNEDNEETMKLKDRVRGKYIGFSRLHKVKIGAYLDADRVLCYNDGRKVVKIIKAESIRIPGEHNIENYLAAISAVWGDVSVDSICTVARRFAGVEHRIEFVREINGVSYYNDSIASNPTRVIAGLRSFGRRIVMIAGGYDKKIPFEPLAEPVNKYVKVLILMGATADKIEKAVTYTPYYDPKELKILHAQSMEEAVKLAMENAVPGDIVSLSPACASFDMYPNFEARGRHFKEIVNSLTNDKKNR</sequence>
<dbReference type="InterPro" id="IPR013221">
    <property type="entry name" value="Mur_ligase_cen"/>
</dbReference>
<dbReference type="NCBIfam" id="TIGR01087">
    <property type="entry name" value="murD"/>
    <property type="match status" value="1"/>
</dbReference>
<dbReference type="Pfam" id="PF02875">
    <property type="entry name" value="Mur_ligase_C"/>
    <property type="match status" value="1"/>
</dbReference>
<dbReference type="PANTHER" id="PTHR43692">
    <property type="entry name" value="UDP-N-ACETYLMURAMOYLALANINE--D-GLUTAMATE LIGASE"/>
    <property type="match status" value="1"/>
</dbReference>
<evidence type="ECO:0000256" key="1">
    <source>
        <dbReference type="ARBA" id="ARBA00002734"/>
    </source>
</evidence>
<dbReference type="GO" id="GO:0008360">
    <property type="term" value="P:regulation of cell shape"/>
    <property type="evidence" value="ECO:0007669"/>
    <property type="project" value="UniProtKB-KW"/>
</dbReference>
<accession>A0A9D1KK27</accession>
<dbReference type="GO" id="GO:0005737">
    <property type="term" value="C:cytoplasm"/>
    <property type="evidence" value="ECO:0007669"/>
    <property type="project" value="UniProtKB-SubCell"/>
</dbReference>
<keyword evidence="13 17" id="KW-0961">Cell wall biogenesis/degradation</keyword>
<comment type="subcellular location">
    <subcellularLocation>
        <location evidence="2 17 18">Cytoplasm</location>
    </subcellularLocation>
</comment>
<dbReference type="SUPFAM" id="SSF53244">
    <property type="entry name" value="MurD-like peptide ligases, peptide-binding domain"/>
    <property type="match status" value="1"/>
</dbReference>
<evidence type="ECO:0000259" key="19">
    <source>
        <dbReference type="Pfam" id="PF02875"/>
    </source>
</evidence>
<reference evidence="21" key="2">
    <citation type="journal article" date="2021" name="PeerJ">
        <title>Extensive microbial diversity within the chicken gut microbiome revealed by metagenomics and culture.</title>
        <authorList>
            <person name="Gilroy R."/>
            <person name="Ravi A."/>
            <person name="Getino M."/>
            <person name="Pursley I."/>
            <person name="Horton D.L."/>
            <person name="Alikhan N.F."/>
            <person name="Baker D."/>
            <person name="Gharbi K."/>
            <person name="Hall N."/>
            <person name="Watson M."/>
            <person name="Adriaenssens E.M."/>
            <person name="Foster-Nyarko E."/>
            <person name="Jarju S."/>
            <person name="Secka A."/>
            <person name="Antonio M."/>
            <person name="Oren A."/>
            <person name="Chaudhuri R.R."/>
            <person name="La Ragione R."/>
            <person name="Hildebrand F."/>
            <person name="Pallen M.J."/>
        </authorList>
    </citation>
    <scope>NUCLEOTIDE SEQUENCE</scope>
    <source>
        <strain evidence="21">CHK33-4379</strain>
    </source>
</reference>
<evidence type="ECO:0000256" key="6">
    <source>
        <dbReference type="ARBA" id="ARBA00015655"/>
    </source>
</evidence>
<dbReference type="Gene3D" id="3.40.50.720">
    <property type="entry name" value="NAD(P)-binding Rossmann-like Domain"/>
    <property type="match status" value="1"/>
</dbReference>
<dbReference type="EC" id="6.3.2.9" evidence="5 17"/>
<dbReference type="Gene3D" id="3.40.1190.10">
    <property type="entry name" value="Mur-like, catalytic domain"/>
    <property type="match status" value="1"/>
</dbReference>
<dbReference type="Pfam" id="PF21799">
    <property type="entry name" value="MurD-like_N"/>
    <property type="match status" value="1"/>
</dbReference>
<dbReference type="InterPro" id="IPR004101">
    <property type="entry name" value="Mur_ligase_C"/>
</dbReference>
<evidence type="ECO:0000256" key="18">
    <source>
        <dbReference type="RuleBase" id="RU003664"/>
    </source>
</evidence>
<keyword evidence="8 17" id="KW-0436">Ligase</keyword>
<evidence type="ECO:0000256" key="8">
    <source>
        <dbReference type="ARBA" id="ARBA00022598"/>
    </source>
</evidence>
<dbReference type="Proteomes" id="UP000824136">
    <property type="component" value="Unassembled WGS sequence"/>
</dbReference>
<evidence type="ECO:0000256" key="14">
    <source>
        <dbReference type="ARBA" id="ARBA00030398"/>
    </source>
</evidence>
<comment type="similarity">
    <text evidence="4 17">Belongs to the MurCDEF family.</text>
</comment>
<evidence type="ECO:0000256" key="15">
    <source>
        <dbReference type="ARBA" id="ARBA00032324"/>
    </source>
</evidence>
<dbReference type="PANTHER" id="PTHR43692:SF1">
    <property type="entry name" value="UDP-N-ACETYLMURAMOYLALANINE--D-GLUTAMATE LIGASE"/>
    <property type="match status" value="1"/>
</dbReference>
<dbReference type="InterPro" id="IPR036565">
    <property type="entry name" value="Mur-like_cat_sf"/>
</dbReference>
<dbReference type="SUPFAM" id="SSF51984">
    <property type="entry name" value="MurCD N-terminal domain"/>
    <property type="match status" value="1"/>
</dbReference>
<evidence type="ECO:0000256" key="7">
    <source>
        <dbReference type="ARBA" id="ARBA00022490"/>
    </source>
</evidence>
<evidence type="ECO:0000256" key="3">
    <source>
        <dbReference type="ARBA" id="ARBA00004752"/>
    </source>
</evidence>
<keyword evidence="10 17" id="KW-0067">ATP-binding</keyword>
<dbReference type="SUPFAM" id="SSF53623">
    <property type="entry name" value="MurD-like peptide ligases, catalytic domain"/>
    <property type="match status" value="1"/>
</dbReference>